<dbReference type="Pfam" id="PF13350">
    <property type="entry name" value="Y_phosphatase3"/>
    <property type="match status" value="1"/>
</dbReference>
<gene>
    <name evidence="3" type="ORF">QBC40DRAFT_274352</name>
</gene>
<dbReference type="GO" id="GO:0004721">
    <property type="term" value="F:phosphoprotein phosphatase activity"/>
    <property type="evidence" value="ECO:0007669"/>
    <property type="project" value="InterPro"/>
</dbReference>
<dbReference type="InterPro" id="IPR000387">
    <property type="entry name" value="Tyr_Pase_dom"/>
</dbReference>
<dbReference type="PROSITE" id="PS00383">
    <property type="entry name" value="TYR_PHOSPHATASE_1"/>
    <property type="match status" value="1"/>
</dbReference>
<dbReference type="InterPro" id="IPR016130">
    <property type="entry name" value="Tyr_Pase_AS"/>
</dbReference>
<protein>
    <submittedName>
        <fullName evidence="3">Protein-tyrosine phosphatase-like protein</fullName>
    </submittedName>
</protein>
<keyword evidence="4" id="KW-1185">Reference proteome</keyword>
<dbReference type="Gene3D" id="3.90.190.10">
    <property type="entry name" value="Protein tyrosine phosphatase superfamily"/>
    <property type="match status" value="1"/>
</dbReference>
<organism evidence="3 4">
    <name type="scientific">Triangularia verruculosa</name>
    <dbReference type="NCBI Taxonomy" id="2587418"/>
    <lineage>
        <taxon>Eukaryota</taxon>
        <taxon>Fungi</taxon>
        <taxon>Dikarya</taxon>
        <taxon>Ascomycota</taxon>
        <taxon>Pezizomycotina</taxon>
        <taxon>Sordariomycetes</taxon>
        <taxon>Sordariomycetidae</taxon>
        <taxon>Sordariales</taxon>
        <taxon>Podosporaceae</taxon>
        <taxon>Triangularia</taxon>
    </lineage>
</organism>
<sequence length="266" mass="29956">MPHPHKIKDKTHTNTPPRTEHLNAKKKHATLKKTLPLKIPNLTYNRIILPSRRFELFLLWQLSWFNIFKFLLLYLTNPPPAITLISSLALGPRGLTNLALDTLTHSPAEISRSLSLLLSSSPSSPTIIHCTQGKDRTGLVVILVLLVLSVPGPAIEHDYHLTSTTDPLIRNIRLSEVREVGLPDSFADTHLEMVQGVIAWLDEKYGGVEGYLDEINFGHLKRQRLREVLGYYGLREDEKPNMSESIGMLDSPSETSIQMEKSETSI</sequence>
<evidence type="ECO:0000313" key="3">
    <source>
        <dbReference type="EMBL" id="KAK4203741.1"/>
    </source>
</evidence>
<evidence type="ECO:0000256" key="1">
    <source>
        <dbReference type="SAM" id="MobiDB-lite"/>
    </source>
</evidence>
<dbReference type="EMBL" id="MU863887">
    <property type="protein sequence ID" value="KAK4203741.1"/>
    <property type="molecule type" value="Genomic_DNA"/>
</dbReference>
<name>A0AAN6XNS7_9PEZI</name>
<dbReference type="Proteomes" id="UP001303160">
    <property type="component" value="Unassembled WGS sequence"/>
</dbReference>
<dbReference type="AlphaFoldDB" id="A0AAN6XNS7"/>
<reference evidence="3" key="1">
    <citation type="journal article" date="2023" name="Mol. Phylogenet. Evol.">
        <title>Genome-scale phylogeny and comparative genomics of the fungal order Sordariales.</title>
        <authorList>
            <person name="Hensen N."/>
            <person name="Bonometti L."/>
            <person name="Westerberg I."/>
            <person name="Brannstrom I.O."/>
            <person name="Guillou S."/>
            <person name="Cros-Aarteil S."/>
            <person name="Calhoun S."/>
            <person name="Haridas S."/>
            <person name="Kuo A."/>
            <person name="Mondo S."/>
            <person name="Pangilinan J."/>
            <person name="Riley R."/>
            <person name="LaButti K."/>
            <person name="Andreopoulos B."/>
            <person name="Lipzen A."/>
            <person name="Chen C."/>
            <person name="Yan M."/>
            <person name="Daum C."/>
            <person name="Ng V."/>
            <person name="Clum A."/>
            <person name="Steindorff A."/>
            <person name="Ohm R.A."/>
            <person name="Martin F."/>
            <person name="Silar P."/>
            <person name="Natvig D.O."/>
            <person name="Lalanne C."/>
            <person name="Gautier V."/>
            <person name="Ament-Velasquez S.L."/>
            <person name="Kruys A."/>
            <person name="Hutchinson M.I."/>
            <person name="Powell A.J."/>
            <person name="Barry K."/>
            <person name="Miller A.N."/>
            <person name="Grigoriev I.V."/>
            <person name="Debuchy R."/>
            <person name="Gladieux P."/>
            <person name="Hiltunen Thoren M."/>
            <person name="Johannesson H."/>
        </authorList>
    </citation>
    <scope>NUCLEOTIDE SEQUENCE</scope>
    <source>
        <strain evidence="3">CBS 315.58</strain>
    </source>
</reference>
<dbReference type="SUPFAM" id="SSF52799">
    <property type="entry name" value="(Phosphotyrosine protein) phosphatases II"/>
    <property type="match status" value="1"/>
</dbReference>
<dbReference type="InterPro" id="IPR026893">
    <property type="entry name" value="Tyr/Ser_Pase_IphP-type"/>
</dbReference>
<feature type="domain" description="Tyrosine specific protein phosphatases" evidence="2">
    <location>
        <begin position="108"/>
        <end position="187"/>
    </location>
</feature>
<dbReference type="PROSITE" id="PS50056">
    <property type="entry name" value="TYR_PHOSPHATASE_2"/>
    <property type="match status" value="1"/>
</dbReference>
<evidence type="ECO:0000259" key="2">
    <source>
        <dbReference type="PROSITE" id="PS50056"/>
    </source>
</evidence>
<accession>A0AAN6XNS7</accession>
<proteinExistence type="predicted"/>
<evidence type="ECO:0000313" key="4">
    <source>
        <dbReference type="Proteomes" id="UP001303160"/>
    </source>
</evidence>
<reference evidence="3" key="2">
    <citation type="submission" date="2023-05" db="EMBL/GenBank/DDBJ databases">
        <authorList>
            <consortium name="Lawrence Berkeley National Laboratory"/>
            <person name="Steindorff A."/>
            <person name="Hensen N."/>
            <person name="Bonometti L."/>
            <person name="Westerberg I."/>
            <person name="Brannstrom I.O."/>
            <person name="Guillou S."/>
            <person name="Cros-Aarteil S."/>
            <person name="Calhoun S."/>
            <person name="Haridas S."/>
            <person name="Kuo A."/>
            <person name="Mondo S."/>
            <person name="Pangilinan J."/>
            <person name="Riley R."/>
            <person name="Labutti K."/>
            <person name="Andreopoulos B."/>
            <person name="Lipzen A."/>
            <person name="Chen C."/>
            <person name="Yanf M."/>
            <person name="Daum C."/>
            <person name="Ng V."/>
            <person name="Clum A."/>
            <person name="Ohm R."/>
            <person name="Martin F."/>
            <person name="Silar P."/>
            <person name="Natvig D."/>
            <person name="Lalanne C."/>
            <person name="Gautier V."/>
            <person name="Ament-Velasquez S.L."/>
            <person name="Kruys A."/>
            <person name="Hutchinson M.I."/>
            <person name="Powell A.J."/>
            <person name="Barry K."/>
            <person name="Miller A.N."/>
            <person name="Grigoriev I.V."/>
            <person name="Debuchy R."/>
            <person name="Gladieux P."/>
            <person name="Thoren M.H."/>
            <person name="Johannesson H."/>
        </authorList>
    </citation>
    <scope>NUCLEOTIDE SEQUENCE</scope>
    <source>
        <strain evidence="3">CBS 315.58</strain>
    </source>
</reference>
<comment type="caution">
    <text evidence="3">The sequence shown here is derived from an EMBL/GenBank/DDBJ whole genome shotgun (WGS) entry which is preliminary data.</text>
</comment>
<feature type="region of interest" description="Disordered" evidence="1">
    <location>
        <begin position="1"/>
        <end position="26"/>
    </location>
</feature>
<dbReference type="InterPro" id="IPR029021">
    <property type="entry name" value="Prot-tyrosine_phosphatase-like"/>
</dbReference>
<feature type="region of interest" description="Disordered" evidence="1">
    <location>
        <begin position="242"/>
        <end position="266"/>
    </location>
</feature>